<dbReference type="Gene3D" id="3.10.620.30">
    <property type="match status" value="1"/>
</dbReference>
<evidence type="ECO:0000259" key="2">
    <source>
        <dbReference type="SMART" id="SM00460"/>
    </source>
</evidence>
<dbReference type="InterPro" id="IPR038765">
    <property type="entry name" value="Papain-like_cys_pep_sf"/>
</dbReference>
<reference evidence="4" key="1">
    <citation type="submission" date="2019-08" db="EMBL/GenBank/DDBJ databases">
        <title>Limnoglobus roseus gen. nov., sp. nov., a novel freshwater planctomycete with a giant genome from the family Gemmataceae.</title>
        <authorList>
            <person name="Kulichevskaya I.S."/>
            <person name="Naumoff D.G."/>
            <person name="Miroshnikov K."/>
            <person name="Ivanova A."/>
            <person name="Philippov D.A."/>
            <person name="Hakobyan A."/>
            <person name="Rijpstra I.C."/>
            <person name="Sinninghe Damste J.S."/>
            <person name="Liesack W."/>
            <person name="Dedysh S.N."/>
        </authorList>
    </citation>
    <scope>NUCLEOTIDE SEQUENCE [LARGE SCALE GENOMIC DNA]</scope>
    <source>
        <strain evidence="4">PX52</strain>
    </source>
</reference>
<dbReference type="EMBL" id="CP042425">
    <property type="protein sequence ID" value="QEL13570.1"/>
    <property type="molecule type" value="Genomic_DNA"/>
</dbReference>
<dbReference type="SUPFAM" id="SSF54001">
    <property type="entry name" value="Cysteine proteinases"/>
    <property type="match status" value="1"/>
</dbReference>
<protein>
    <submittedName>
        <fullName evidence="3">Transglutaminase domain-containing protein</fullName>
    </submittedName>
</protein>
<dbReference type="OrthoDB" id="9804872at2"/>
<dbReference type="InterPro" id="IPR002931">
    <property type="entry name" value="Transglutaminase-like"/>
</dbReference>
<evidence type="ECO:0000256" key="1">
    <source>
        <dbReference type="SAM" id="MobiDB-lite"/>
    </source>
</evidence>
<feature type="compositionally biased region" description="Basic and acidic residues" evidence="1">
    <location>
        <begin position="107"/>
        <end position="121"/>
    </location>
</feature>
<feature type="domain" description="Transglutaminase-like" evidence="2">
    <location>
        <begin position="503"/>
        <end position="568"/>
    </location>
</feature>
<dbReference type="KEGG" id="lrs:PX52LOC_00428"/>
<dbReference type="AlphaFoldDB" id="A0A5C1A4I7"/>
<feature type="compositionally biased region" description="Pro residues" evidence="1">
    <location>
        <begin position="46"/>
        <end position="58"/>
    </location>
</feature>
<feature type="region of interest" description="Disordered" evidence="1">
    <location>
        <begin position="32"/>
        <end position="121"/>
    </location>
</feature>
<dbReference type="PANTHER" id="PTHR33490">
    <property type="entry name" value="BLR5614 PROTEIN-RELATED"/>
    <property type="match status" value="1"/>
</dbReference>
<proteinExistence type="predicted"/>
<gene>
    <name evidence="3" type="ORF">PX52LOC_00428</name>
</gene>
<organism evidence="3 4">
    <name type="scientific">Limnoglobus roseus</name>
    <dbReference type="NCBI Taxonomy" id="2598579"/>
    <lineage>
        <taxon>Bacteria</taxon>
        <taxon>Pseudomonadati</taxon>
        <taxon>Planctomycetota</taxon>
        <taxon>Planctomycetia</taxon>
        <taxon>Gemmatales</taxon>
        <taxon>Gemmataceae</taxon>
        <taxon>Limnoglobus</taxon>
    </lineage>
</organism>
<evidence type="ECO:0000313" key="3">
    <source>
        <dbReference type="EMBL" id="QEL13570.1"/>
    </source>
</evidence>
<dbReference type="SMART" id="SM00460">
    <property type="entry name" value="TGc"/>
    <property type="match status" value="1"/>
</dbReference>
<dbReference type="Proteomes" id="UP000324974">
    <property type="component" value="Chromosome"/>
</dbReference>
<dbReference type="Pfam" id="PF01841">
    <property type="entry name" value="Transglut_core"/>
    <property type="match status" value="1"/>
</dbReference>
<name>A0A5C1A4I7_9BACT</name>
<evidence type="ECO:0000313" key="4">
    <source>
        <dbReference type="Proteomes" id="UP000324974"/>
    </source>
</evidence>
<feature type="compositionally biased region" description="Basic and acidic residues" evidence="1">
    <location>
        <begin position="73"/>
        <end position="92"/>
    </location>
</feature>
<sequence length="615" mass="67551">MTDGFIRETFTVRNWVAFACLISFAAITSAEDPGGNIVIRPKGTSPTPPPPEVTPSPEKPGFIVIRPNGSGIKPERLIADDPKPKPKTEKVTPRPYGEPIPISNPKPVDDPKPEPKGDPAKGKLLLETWDAAYLKGYKVGYFHTLVREREANGKTYLYATREHRMTLKRFGQMTEQSTEDATLETPEGQVLTTRMELALGPQQKLILTGRITDGILKTQAEGVVSKAEEVAWPDGALGIAKEATLYKDKKPKAGDTFDYLMYEGRLNRVMKVTVDVKALETIALVHGQKPTPMLRLTTTLHPLKDKDGKVVFRVPPATVWVDAETFEPMRTDQDMPSLGGRLIIVRTTKEAALKTPTTVPDLFDVQSIRLDKDVPNIHEKAGVVYRIRTEEEPEPETMIPQDARQTVKNFDPKTKVFDLHVTAVREPRPMPAGAAKPAGEEYLGSSFFVDWQDANVKRHAAAAVAGLPAGASEWQKAKAIERWVHNNMKAVEFSQAMATAGQVAKTLSGDCTEYAMLSAAMCRANGIPSRTALGLVYAPAQGGKPFLAYHMWFEVYVAGDWVALDATLGKGSVGPGHIKITDAHWHGERTFAPLLPVLRVLMSSPKVDVVSVSER</sequence>
<keyword evidence="4" id="KW-1185">Reference proteome</keyword>
<accession>A0A5C1A4I7</accession>